<dbReference type="CDD" id="cd04301">
    <property type="entry name" value="NAT_SF"/>
    <property type="match status" value="1"/>
</dbReference>
<dbReference type="PROSITE" id="PS51186">
    <property type="entry name" value="GNAT"/>
    <property type="match status" value="1"/>
</dbReference>
<comment type="caution">
    <text evidence="4">The sequence shown here is derived from an EMBL/GenBank/DDBJ whole genome shotgun (WGS) entry which is preliminary data.</text>
</comment>
<evidence type="ECO:0000313" key="4">
    <source>
        <dbReference type="EMBL" id="MBB6133599.1"/>
    </source>
</evidence>
<dbReference type="SUPFAM" id="SSF55729">
    <property type="entry name" value="Acyl-CoA N-acyltransferases (Nat)"/>
    <property type="match status" value="1"/>
</dbReference>
<dbReference type="Pfam" id="PF13673">
    <property type="entry name" value="Acetyltransf_10"/>
    <property type="match status" value="1"/>
</dbReference>
<name>A0A7W9WZA7_9BURK</name>
<sequence>MSTRIEIRKAVPADAAPACNLLRRSIEEGCRADHHGQPALLDAWLGNKTPATVAAWFAAPANFAIVAESEGRMVGLTLLTPAGKVALCYVLPDALRCGVGRALLAAVEEQARAWNISKLHLHSPAGASAFFERHGYSNAGKEKSCFGLDSDLMWKRLDGAGEGSARKRFCNCSD</sequence>
<gene>
    <name evidence="4" type="ORF">HD842_001710</name>
</gene>
<dbReference type="Gene3D" id="3.40.630.30">
    <property type="match status" value="1"/>
</dbReference>
<evidence type="ECO:0000259" key="3">
    <source>
        <dbReference type="PROSITE" id="PS51186"/>
    </source>
</evidence>
<dbReference type="EMBL" id="JACHBX010000001">
    <property type="protein sequence ID" value="MBB6133599.1"/>
    <property type="molecule type" value="Genomic_DNA"/>
</dbReference>
<dbReference type="InterPro" id="IPR050832">
    <property type="entry name" value="Bact_Acetyltransf"/>
</dbReference>
<feature type="domain" description="N-acetyltransferase" evidence="3">
    <location>
        <begin position="5"/>
        <end position="158"/>
    </location>
</feature>
<dbReference type="RefSeq" id="WP_183553122.1">
    <property type="nucleotide sequence ID" value="NZ_JACHBX010000001.1"/>
</dbReference>
<protein>
    <submittedName>
        <fullName evidence="4">GNAT superfamily N-acetyltransferase</fullName>
    </submittedName>
</protein>
<dbReference type="PANTHER" id="PTHR43877">
    <property type="entry name" value="AMINOALKYLPHOSPHONATE N-ACETYLTRANSFERASE-RELATED-RELATED"/>
    <property type="match status" value="1"/>
</dbReference>
<dbReference type="GO" id="GO:0016747">
    <property type="term" value="F:acyltransferase activity, transferring groups other than amino-acyl groups"/>
    <property type="evidence" value="ECO:0007669"/>
    <property type="project" value="InterPro"/>
</dbReference>
<keyword evidence="5" id="KW-1185">Reference proteome</keyword>
<proteinExistence type="predicted"/>
<dbReference type="Proteomes" id="UP000540787">
    <property type="component" value="Unassembled WGS sequence"/>
</dbReference>
<keyword evidence="1 4" id="KW-0808">Transferase</keyword>
<reference evidence="4 5" key="1">
    <citation type="submission" date="2020-08" db="EMBL/GenBank/DDBJ databases">
        <title>The Agave Microbiome: Exploring the role of microbial communities in plant adaptations to desert environments.</title>
        <authorList>
            <person name="Partida-Martinez L.P."/>
        </authorList>
    </citation>
    <scope>NUCLEOTIDE SEQUENCE [LARGE SCALE GENOMIC DNA]</scope>
    <source>
        <strain evidence="4 5">AT3.2</strain>
    </source>
</reference>
<evidence type="ECO:0000256" key="2">
    <source>
        <dbReference type="ARBA" id="ARBA00023315"/>
    </source>
</evidence>
<evidence type="ECO:0000313" key="5">
    <source>
        <dbReference type="Proteomes" id="UP000540787"/>
    </source>
</evidence>
<keyword evidence="2" id="KW-0012">Acyltransferase</keyword>
<dbReference type="InterPro" id="IPR016181">
    <property type="entry name" value="Acyl_CoA_acyltransferase"/>
</dbReference>
<dbReference type="AlphaFoldDB" id="A0A7W9WZA7"/>
<accession>A0A7W9WZA7</accession>
<dbReference type="InterPro" id="IPR000182">
    <property type="entry name" value="GNAT_dom"/>
</dbReference>
<evidence type="ECO:0000256" key="1">
    <source>
        <dbReference type="ARBA" id="ARBA00022679"/>
    </source>
</evidence>
<organism evidence="4 5">
    <name type="scientific">Massilia aurea</name>
    <dbReference type="NCBI Taxonomy" id="373040"/>
    <lineage>
        <taxon>Bacteria</taxon>
        <taxon>Pseudomonadati</taxon>
        <taxon>Pseudomonadota</taxon>
        <taxon>Betaproteobacteria</taxon>
        <taxon>Burkholderiales</taxon>
        <taxon>Oxalobacteraceae</taxon>
        <taxon>Telluria group</taxon>
        <taxon>Massilia</taxon>
    </lineage>
</organism>